<feature type="domain" description="Aminomethyltransferase C-terminal" evidence="2">
    <location>
        <begin position="298"/>
        <end position="384"/>
    </location>
</feature>
<dbReference type="PIRSF" id="PIRSF006487">
    <property type="entry name" value="GcvT"/>
    <property type="match status" value="1"/>
</dbReference>
<dbReference type="AlphaFoldDB" id="A0A382BDY6"/>
<gene>
    <name evidence="3" type="ORF">METZ01_LOCUS164585</name>
</gene>
<evidence type="ECO:0008006" key="4">
    <source>
        <dbReference type="Google" id="ProtNLM"/>
    </source>
</evidence>
<protein>
    <recommendedName>
        <fullName evidence="4">Aminomethyltransferase folate-binding domain-containing protein</fullName>
    </recommendedName>
</protein>
<feature type="domain" description="GCVT N-terminal" evidence="1">
    <location>
        <begin position="21"/>
        <end position="277"/>
    </location>
</feature>
<dbReference type="PANTHER" id="PTHR43757:SF2">
    <property type="entry name" value="AMINOMETHYLTRANSFERASE, MITOCHONDRIAL"/>
    <property type="match status" value="1"/>
</dbReference>
<dbReference type="InterPro" id="IPR028896">
    <property type="entry name" value="GcvT/YgfZ/DmdA"/>
</dbReference>
<dbReference type="InterPro" id="IPR013977">
    <property type="entry name" value="GcvT_C"/>
</dbReference>
<reference evidence="3" key="1">
    <citation type="submission" date="2018-05" db="EMBL/GenBank/DDBJ databases">
        <authorList>
            <person name="Lanie J.A."/>
            <person name="Ng W.-L."/>
            <person name="Kazmierczak K.M."/>
            <person name="Andrzejewski T.M."/>
            <person name="Davidsen T.M."/>
            <person name="Wayne K.J."/>
            <person name="Tettelin H."/>
            <person name="Glass J.I."/>
            <person name="Rusch D."/>
            <person name="Podicherti R."/>
            <person name="Tsui H.-C.T."/>
            <person name="Winkler M.E."/>
        </authorList>
    </citation>
    <scope>NUCLEOTIDE SEQUENCE</scope>
</reference>
<name>A0A382BDY6_9ZZZZ</name>
<dbReference type="InterPro" id="IPR027266">
    <property type="entry name" value="TrmE/GcvT-like"/>
</dbReference>
<dbReference type="Gene3D" id="3.30.1360.120">
    <property type="entry name" value="Probable tRNA modification gtpase trme, domain 1"/>
    <property type="match status" value="1"/>
</dbReference>
<evidence type="ECO:0000313" key="3">
    <source>
        <dbReference type="EMBL" id="SVB11731.1"/>
    </source>
</evidence>
<sequence>MKDNRFVALKKTPFYSRTRLASRTNKWYNWNGYTVPTEYSTTELEYTAARNGTSVMDLTPMCKYEIKGPDAHLFVDYLVTRDLSEMENNTVAYIIWCNEDGKVIDDGTMFKFSSTEFMLCCAVKILNWLTDSAEGFDVSIKDTTDTIAALSIQGPTSCSTLKNYGAQDLENMKPFEMKEFNIDGYKVLISRTGFTGDLGYELWTDPQNAESMWDSLFEAGNLLKIRPFGMNALEMTRIEAGFIQTNTDFMAAEDALRPVRMRSPYEIGMGWLVHLNKKNYFVGKNALKNEKENNLTERCLVGLDIDGDKPAHGSVIYNEKREDIGIVTAALWSPTLKKNIALASLRRPYGIKIKENIFAEIYHPEELEYKKLWQRCKIVKRQFYSPERRNKVPADLYE</sequence>
<accession>A0A382BDY6</accession>
<dbReference type="EMBL" id="UINC01029279">
    <property type="protein sequence ID" value="SVB11731.1"/>
    <property type="molecule type" value="Genomic_DNA"/>
</dbReference>
<dbReference type="Pfam" id="PF08669">
    <property type="entry name" value="GCV_T_C"/>
    <property type="match status" value="1"/>
</dbReference>
<proteinExistence type="predicted"/>
<dbReference type="GO" id="GO:0005829">
    <property type="term" value="C:cytosol"/>
    <property type="evidence" value="ECO:0007669"/>
    <property type="project" value="TreeGrafter"/>
</dbReference>
<dbReference type="Pfam" id="PF01571">
    <property type="entry name" value="GCV_T"/>
    <property type="match status" value="1"/>
</dbReference>
<evidence type="ECO:0000259" key="2">
    <source>
        <dbReference type="Pfam" id="PF08669"/>
    </source>
</evidence>
<evidence type="ECO:0000259" key="1">
    <source>
        <dbReference type="Pfam" id="PF01571"/>
    </source>
</evidence>
<organism evidence="3">
    <name type="scientific">marine metagenome</name>
    <dbReference type="NCBI Taxonomy" id="408172"/>
    <lineage>
        <taxon>unclassified sequences</taxon>
        <taxon>metagenomes</taxon>
        <taxon>ecological metagenomes</taxon>
    </lineage>
</organism>
<dbReference type="SUPFAM" id="SSF103025">
    <property type="entry name" value="Folate-binding domain"/>
    <property type="match status" value="1"/>
</dbReference>
<dbReference type="InterPro" id="IPR006222">
    <property type="entry name" value="GCVT_N"/>
</dbReference>
<dbReference type="PANTHER" id="PTHR43757">
    <property type="entry name" value="AMINOMETHYLTRANSFERASE"/>
    <property type="match status" value="1"/>
</dbReference>
<dbReference type="InterPro" id="IPR029043">
    <property type="entry name" value="GcvT/YgfZ_C"/>
</dbReference>
<dbReference type="SUPFAM" id="SSF101790">
    <property type="entry name" value="Aminomethyltransferase beta-barrel domain"/>
    <property type="match status" value="1"/>
</dbReference>